<dbReference type="STRING" id="284592.W0TYU3"/>
<accession>W0TYU3</accession>
<keyword evidence="5" id="KW-0762">Sugar transport</keyword>
<keyword evidence="2 5" id="KW-0812">Transmembrane</keyword>
<dbReference type="GO" id="GO:0030659">
    <property type="term" value="C:cytoplasmic vesicle membrane"/>
    <property type="evidence" value="ECO:0007669"/>
    <property type="project" value="UniProtKB-SubCell"/>
</dbReference>
<feature type="transmembrane region" description="Helical" evidence="5">
    <location>
        <begin position="33"/>
        <end position="55"/>
    </location>
</feature>
<keyword evidence="4 5" id="KW-0472">Membrane</keyword>
<evidence type="ECO:0000256" key="2">
    <source>
        <dbReference type="ARBA" id="ARBA00022692"/>
    </source>
</evidence>
<comment type="subunit">
    <text evidence="5">Homooligomer.</text>
</comment>
<comment type="subcellular location">
    <subcellularLocation>
        <location evidence="5">Golgi apparatus membrane</location>
        <topology evidence="5">Multi-pass membrane protein</topology>
    </subcellularLocation>
    <subcellularLocation>
        <location evidence="5">Cytoplasmic vesicle membrane</location>
        <topology evidence="5">Multi-pass membrane protein</topology>
    </subcellularLocation>
    <subcellularLocation>
        <location evidence="5">Endoplasmic reticulum membrane</location>
        <topology evidence="5">Multi-pass membrane protein</topology>
    </subcellularLocation>
    <subcellularLocation>
        <location evidence="1">Membrane</location>
        <topology evidence="1">Multi-pass membrane protein</topology>
    </subcellularLocation>
</comment>
<organism evidence="6 7">
    <name type="scientific">Debaryomyces hansenii (strain ATCC 36239 / CBS 767 / BCRC 21394 / JCM 1990 / NBRC 0083 / IGC 2968)</name>
    <name type="common">Yeast</name>
    <name type="synonym">Torulaspora hansenii</name>
    <dbReference type="NCBI Taxonomy" id="284592"/>
    <lineage>
        <taxon>Eukaryota</taxon>
        <taxon>Fungi</taxon>
        <taxon>Dikarya</taxon>
        <taxon>Ascomycota</taxon>
        <taxon>Saccharomycotina</taxon>
        <taxon>Pichiomycetes</taxon>
        <taxon>Debaryomycetaceae</taxon>
        <taxon>Debaryomyces</taxon>
    </lineage>
</organism>
<gene>
    <name evidence="6" type="ordered locus">DEHA2F26532g</name>
</gene>
<dbReference type="GeneID" id="8999078"/>
<evidence type="ECO:0000256" key="1">
    <source>
        <dbReference type="ARBA" id="ARBA00004141"/>
    </source>
</evidence>
<evidence type="ECO:0000256" key="5">
    <source>
        <dbReference type="RuleBase" id="RU367097"/>
    </source>
</evidence>
<keyword evidence="3 5" id="KW-1133">Transmembrane helix</keyword>
<feature type="transmembrane region" description="Helical" evidence="5">
    <location>
        <begin position="230"/>
        <end position="248"/>
    </location>
</feature>
<feature type="transmembrane region" description="Helical" evidence="5">
    <location>
        <begin position="297"/>
        <end position="317"/>
    </location>
</feature>
<dbReference type="OMA" id="VWMLINC"/>
<dbReference type="RefSeq" id="XP_002770907.1">
    <property type="nucleotide sequence ID" value="XM_002770861.1"/>
</dbReference>
<feature type="transmembrane region" description="Helical" evidence="5">
    <location>
        <begin position="268"/>
        <end position="290"/>
    </location>
</feature>
<dbReference type="VEuPathDB" id="FungiDB:DEHA2F26532g"/>
<dbReference type="InterPro" id="IPR050186">
    <property type="entry name" value="TPT_transporter"/>
</dbReference>
<name>W0TYU3_DEBHA</name>
<dbReference type="eggNOG" id="KOG1444">
    <property type="taxonomic scope" value="Eukaryota"/>
</dbReference>
<dbReference type="InterPro" id="IPR037185">
    <property type="entry name" value="EmrE-like"/>
</dbReference>
<feature type="transmembrane region" description="Helical" evidence="5">
    <location>
        <begin position="110"/>
        <end position="132"/>
    </location>
</feature>
<feature type="transmembrane region" description="Helical" evidence="5">
    <location>
        <begin position="138"/>
        <end position="155"/>
    </location>
</feature>
<feature type="transmembrane region" description="Helical" evidence="5">
    <location>
        <begin position="192"/>
        <end position="214"/>
    </location>
</feature>
<comment type="function">
    <text evidence="5">Involved in the import of GDP-mannose from the cytoplasm into the Golgi lumen.</text>
</comment>
<dbReference type="NCBIfam" id="TIGR00803">
    <property type="entry name" value="nst"/>
    <property type="match status" value="1"/>
</dbReference>
<feature type="transmembrane region" description="Helical" evidence="5">
    <location>
        <begin position="75"/>
        <end position="98"/>
    </location>
</feature>
<evidence type="ECO:0000313" key="7">
    <source>
        <dbReference type="Proteomes" id="UP000000599"/>
    </source>
</evidence>
<proteinExistence type="inferred from homology"/>
<dbReference type="EMBL" id="CR382138">
    <property type="protein sequence ID" value="CAG89918.2"/>
    <property type="molecule type" value="Genomic_DNA"/>
</dbReference>
<dbReference type="OrthoDB" id="417037at2759"/>
<keyword evidence="7" id="KW-1185">Reference proteome</keyword>
<dbReference type="HOGENOM" id="CLU_025360_1_2_1"/>
<protein>
    <recommendedName>
        <fullName evidence="5">GDP-mannose transporter</fullName>
        <shortName evidence="5">GMT</shortName>
    </recommendedName>
</protein>
<evidence type="ECO:0000256" key="4">
    <source>
        <dbReference type="ARBA" id="ARBA00023136"/>
    </source>
</evidence>
<dbReference type="GO" id="GO:0005789">
    <property type="term" value="C:endoplasmic reticulum membrane"/>
    <property type="evidence" value="ECO:0007669"/>
    <property type="project" value="UniProtKB-SubCell"/>
</dbReference>
<feature type="transmembrane region" description="Helical" evidence="5">
    <location>
        <begin position="162"/>
        <end position="180"/>
    </location>
</feature>
<sequence>MGIISIYLLGQLIYLFKGKVRFQTRRIMEKSSYSSLSSVANSAPVSIFSYCASSILMTVTNKYVLSGYDFNLNFFMLACQSIICIATIGTLKALGVITYRQFNKDEAKKWSPIAVLLVAMIYTSSKALQFLSIPVYTIFKNLTIILIAYGEVLWFGGKVTTMALGSFILMVLSSVIACYGDSSGAKSPSDTISLYAGYFWMFTNCFASAAFVLIMRKRIKLTNFKDFDTMYYNNLLSIPILLTLSIVFEDWSVTNINLNFPVDNRTPTIMAIIFSGASSVGISYCSAWCVRVTSSTTYSMVGALNKLPIALSGLVFFDAAVNFWSVSSIFVGFVAGLVYAVAKQKQQKDNAQQLPSK</sequence>
<feature type="transmembrane region" description="Helical" evidence="5">
    <location>
        <begin position="323"/>
        <end position="342"/>
    </location>
</feature>
<keyword evidence="5" id="KW-0968">Cytoplasmic vesicle</keyword>
<dbReference type="PANTHER" id="PTHR11132">
    <property type="entry name" value="SOLUTE CARRIER FAMILY 35"/>
    <property type="match status" value="1"/>
</dbReference>
<dbReference type="InParanoid" id="W0TYU3"/>
<evidence type="ECO:0000256" key="3">
    <source>
        <dbReference type="ARBA" id="ARBA00022989"/>
    </source>
</evidence>
<dbReference type="Proteomes" id="UP000000599">
    <property type="component" value="Chromosome F"/>
</dbReference>
<evidence type="ECO:0000313" key="6">
    <source>
        <dbReference type="EMBL" id="CAG89918.2"/>
    </source>
</evidence>
<reference evidence="6 7" key="1">
    <citation type="journal article" date="2004" name="Nature">
        <title>Genome evolution in yeasts.</title>
        <authorList>
            <consortium name="Genolevures"/>
            <person name="Dujon B."/>
            <person name="Sherman D."/>
            <person name="Fischer G."/>
            <person name="Durrens P."/>
            <person name="Casaregola S."/>
            <person name="Lafontaine I."/>
            <person name="de Montigny J."/>
            <person name="Marck C."/>
            <person name="Neuveglise C."/>
            <person name="Talla E."/>
            <person name="Goffard N."/>
            <person name="Frangeul L."/>
            <person name="Aigle M."/>
            <person name="Anthouard V."/>
            <person name="Babour A."/>
            <person name="Barbe V."/>
            <person name="Barnay S."/>
            <person name="Blanchin S."/>
            <person name="Beckerich J.M."/>
            <person name="Beyne E."/>
            <person name="Bleykasten C."/>
            <person name="Boisrame A."/>
            <person name="Boyer J."/>
            <person name="Cattolico L."/>
            <person name="Confanioleri F."/>
            <person name="de Daruvar A."/>
            <person name="Despons L."/>
            <person name="Fabre E."/>
            <person name="Fairhead C."/>
            <person name="Ferry-Dumazet H."/>
            <person name="Groppi A."/>
            <person name="Hantraye F."/>
            <person name="Hennequin C."/>
            <person name="Jauniaux N."/>
            <person name="Joyet P."/>
            <person name="Kachouri R."/>
            <person name="Kerrest A."/>
            <person name="Koszul R."/>
            <person name="Lemaire M."/>
            <person name="Lesur I."/>
            <person name="Ma L."/>
            <person name="Muller H."/>
            <person name="Nicaud J.M."/>
            <person name="Nikolski M."/>
            <person name="Oztas S."/>
            <person name="Ozier-Kalogeropoulos O."/>
            <person name="Pellenz S."/>
            <person name="Potier S."/>
            <person name="Richard G.F."/>
            <person name="Straub M.L."/>
            <person name="Suleau A."/>
            <person name="Swennene D."/>
            <person name="Tekaia F."/>
            <person name="Wesolowski-Louvel M."/>
            <person name="Westhof E."/>
            <person name="Wirth B."/>
            <person name="Zeniou-Meyer M."/>
            <person name="Zivanovic I."/>
            <person name="Bolotin-Fukuhara M."/>
            <person name="Thierry A."/>
            <person name="Bouchier C."/>
            <person name="Caudron B."/>
            <person name="Scarpelli C."/>
            <person name="Gaillardin C."/>
            <person name="Weissenbach J."/>
            <person name="Wincker P."/>
            <person name="Souciet J.L."/>
        </authorList>
    </citation>
    <scope>NUCLEOTIDE SEQUENCE [LARGE SCALE GENOMIC DNA]</scope>
    <source>
        <strain evidence="7">ATCC 36239 / CBS 767 / BCRC 21394 / JCM 1990 / NBRC 0083 / IGC 2968</strain>
    </source>
</reference>
<keyword evidence="5" id="KW-0256">Endoplasmic reticulum</keyword>
<dbReference type="SUPFAM" id="SSF103481">
    <property type="entry name" value="Multidrug resistance efflux transporter EmrE"/>
    <property type="match status" value="1"/>
</dbReference>
<dbReference type="GO" id="GO:0000139">
    <property type="term" value="C:Golgi membrane"/>
    <property type="evidence" value="ECO:0007669"/>
    <property type="project" value="UniProtKB-SubCell"/>
</dbReference>
<dbReference type="FunCoup" id="W0TYU3">
    <property type="interactions" value="566"/>
</dbReference>
<comment type="similarity">
    <text evidence="5">Belongs to the TPT transporter family. SLC35D subfamily.</text>
</comment>
<keyword evidence="5" id="KW-0333">Golgi apparatus</keyword>
<dbReference type="AlphaFoldDB" id="W0TYU3"/>
<dbReference type="KEGG" id="dha:DEHA2F26532g"/>
<keyword evidence="5" id="KW-0813">Transport</keyword>